<evidence type="ECO:0000256" key="2">
    <source>
        <dbReference type="ARBA" id="ARBA00005947"/>
    </source>
</evidence>
<dbReference type="CDD" id="cd09994">
    <property type="entry name" value="HDAC_AcuC_like"/>
    <property type="match status" value="1"/>
</dbReference>
<dbReference type="SUPFAM" id="SSF52768">
    <property type="entry name" value="Arginase/deacetylase"/>
    <property type="match status" value="1"/>
</dbReference>
<comment type="pathway">
    <text evidence="1">Ketone degradation; acetoin degradation.</text>
</comment>
<dbReference type="PRINTS" id="PR01272">
    <property type="entry name" value="ACUCPROTEIN"/>
</dbReference>
<dbReference type="PANTHER" id="PTHR10625:SF10">
    <property type="entry name" value="HISTONE DEACETYLASE HDAC1"/>
    <property type="match status" value="1"/>
</dbReference>
<dbReference type="InterPro" id="IPR000286">
    <property type="entry name" value="HDACs"/>
</dbReference>
<dbReference type="Proteomes" id="UP001316189">
    <property type="component" value="Chromosome"/>
</dbReference>
<protein>
    <recommendedName>
        <fullName evidence="3">Acetoin utilization protein AcuC</fullName>
    </recommendedName>
</protein>
<dbReference type="Gene3D" id="3.40.800.20">
    <property type="entry name" value="Histone deacetylase domain"/>
    <property type="match status" value="1"/>
</dbReference>
<dbReference type="Pfam" id="PF00850">
    <property type="entry name" value="Hist_deacetyl"/>
    <property type="match status" value="1"/>
</dbReference>
<dbReference type="InterPro" id="IPR037138">
    <property type="entry name" value="His_deacetylse_dom_sf"/>
</dbReference>
<proteinExistence type="inferred from homology"/>
<comment type="similarity">
    <text evidence="2">Belongs to the histone deacetylase family.</text>
</comment>
<dbReference type="InterPro" id="IPR023801">
    <property type="entry name" value="His_deacetylse_dom"/>
</dbReference>
<dbReference type="RefSeq" id="WP_227570211.1">
    <property type="nucleotide sequence ID" value="NZ_CP101988.1"/>
</dbReference>
<evidence type="ECO:0000256" key="1">
    <source>
        <dbReference type="ARBA" id="ARBA00005101"/>
    </source>
</evidence>
<evidence type="ECO:0000259" key="5">
    <source>
        <dbReference type="Pfam" id="PF00850"/>
    </source>
</evidence>
<dbReference type="PANTHER" id="PTHR10625">
    <property type="entry name" value="HISTONE DEACETYLASE HDAC1-RELATED"/>
    <property type="match status" value="1"/>
</dbReference>
<dbReference type="InterPro" id="IPR003085">
    <property type="entry name" value="AcuC"/>
</dbReference>
<dbReference type="PRINTS" id="PR01270">
    <property type="entry name" value="HDASUPER"/>
</dbReference>
<evidence type="ECO:0000313" key="6">
    <source>
        <dbReference type="EMBL" id="UUI74918.1"/>
    </source>
</evidence>
<keyword evidence="7" id="KW-1185">Reference proteome</keyword>
<gene>
    <name evidence="6" type="ORF">NP064_14210</name>
</gene>
<organism evidence="6 7">
    <name type="scientific">Cellulomonas chengniuliangii</name>
    <dbReference type="NCBI Taxonomy" id="2968084"/>
    <lineage>
        <taxon>Bacteria</taxon>
        <taxon>Bacillati</taxon>
        <taxon>Actinomycetota</taxon>
        <taxon>Actinomycetes</taxon>
        <taxon>Micrococcales</taxon>
        <taxon>Cellulomonadaceae</taxon>
        <taxon>Cellulomonas</taxon>
    </lineage>
</organism>
<keyword evidence="4" id="KW-0006">Acetoin catabolism</keyword>
<dbReference type="EMBL" id="CP101988">
    <property type="protein sequence ID" value="UUI74918.1"/>
    <property type="molecule type" value="Genomic_DNA"/>
</dbReference>
<feature type="domain" description="Histone deacetylase" evidence="5">
    <location>
        <begin position="22"/>
        <end position="317"/>
    </location>
</feature>
<evidence type="ECO:0000256" key="3">
    <source>
        <dbReference type="ARBA" id="ARBA00020218"/>
    </source>
</evidence>
<accession>A0ABY5L2W9</accession>
<sequence length="393" mass="40730">MSGDVQVVWSPALLGYDFGDGHPMAPLRLDLTMRLAQSLGLLEGPGVRVVGAEPASDAVLQTVHEPAYVAAVRAASDGGAADAARGLGTADDPVFSGMHEAAARVVGGSVAVALAVWRGEAEHGVNLTGGMHHAMPGAASGFCVYNDAAVAIRALLDAGAERVAYVDVDAHHGDGVQRVFWDDPRVLTVSVHESGHTLFPGTGHPRETGGPAAEGSAVNVALPARTGDAGWLRAIDAVLPAVLRAFAPQVVVSQHGCDAHVEDPITNLDVSVDAVRAAVELVHGLAHEVADGRWVALGGGGYAVVDVVPRAWAHVIAEAAHRPVDPGLRLPEEWQAEVVARYGRRGPARMTDGADAAFRPWAAGYDPADDVDRAVRATRAAAFPLLGLDPEHD</sequence>
<reference evidence="6 7" key="1">
    <citation type="submission" date="2022-07" db="EMBL/GenBank/DDBJ databases">
        <title>Novel species in genus cellulomonas.</title>
        <authorList>
            <person name="Ye L."/>
        </authorList>
    </citation>
    <scope>NUCLEOTIDE SEQUENCE [LARGE SCALE GENOMIC DNA]</scope>
    <source>
        <strain evidence="7">zg-Y338</strain>
    </source>
</reference>
<name>A0ABY5L2W9_9CELL</name>
<evidence type="ECO:0000313" key="7">
    <source>
        <dbReference type="Proteomes" id="UP001316189"/>
    </source>
</evidence>
<evidence type="ECO:0000256" key="4">
    <source>
        <dbReference type="ARBA" id="ARBA00022627"/>
    </source>
</evidence>
<dbReference type="InterPro" id="IPR023696">
    <property type="entry name" value="Ureohydrolase_dom_sf"/>
</dbReference>